<reference evidence="2" key="1">
    <citation type="submission" date="2022-11" db="UniProtKB">
        <authorList>
            <consortium name="WormBaseParasite"/>
        </authorList>
    </citation>
    <scope>IDENTIFICATION</scope>
</reference>
<proteinExistence type="predicted"/>
<evidence type="ECO:0000313" key="1">
    <source>
        <dbReference type="Proteomes" id="UP000887565"/>
    </source>
</evidence>
<dbReference type="AlphaFoldDB" id="A0A915JXP5"/>
<keyword evidence="1" id="KW-1185">Reference proteome</keyword>
<name>A0A915JXP5_ROMCU</name>
<sequence length="79" mass="9331">MENYDFYSLNHVEFKDVRQCVDNLFHDNLEKNQDIITKKFKMALDNCQRLLQSSALFFLAVSTNNRTPLQTLQPVKHLV</sequence>
<protein>
    <submittedName>
        <fullName evidence="2">Uncharacterized protein</fullName>
    </submittedName>
</protein>
<dbReference type="Proteomes" id="UP000887565">
    <property type="component" value="Unplaced"/>
</dbReference>
<organism evidence="1 2">
    <name type="scientific">Romanomermis culicivorax</name>
    <name type="common">Nematode worm</name>
    <dbReference type="NCBI Taxonomy" id="13658"/>
    <lineage>
        <taxon>Eukaryota</taxon>
        <taxon>Metazoa</taxon>
        <taxon>Ecdysozoa</taxon>
        <taxon>Nematoda</taxon>
        <taxon>Enoplea</taxon>
        <taxon>Dorylaimia</taxon>
        <taxon>Mermithida</taxon>
        <taxon>Mermithoidea</taxon>
        <taxon>Mermithidae</taxon>
        <taxon>Romanomermis</taxon>
    </lineage>
</organism>
<evidence type="ECO:0000313" key="2">
    <source>
        <dbReference type="WBParaSite" id="nRc.2.0.1.t31107-RA"/>
    </source>
</evidence>
<dbReference type="WBParaSite" id="nRc.2.0.1.t31107-RA">
    <property type="protein sequence ID" value="nRc.2.0.1.t31107-RA"/>
    <property type="gene ID" value="nRc.2.0.1.g31107"/>
</dbReference>
<accession>A0A915JXP5</accession>